<dbReference type="GO" id="GO:0042834">
    <property type="term" value="F:peptidoglycan binding"/>
    <property type="evidence" value="ECO:0007669"/>
    <property type="project" value="InterPro"/>
</dbReference>
<dbReference type="EMBL" id="CP001616">
    <property type="protein sequence ID" value="ACQ94209.1"/>
    <property type="molecule type" value="Genomic_DNA"/>
</dbReference>
<dbReference type="STRING" id="595494.Tola_2615"/>
<dbReference type="RefSeq" id="WP_015879658.1">
    <property type="nucleotide sequence ID" value="NC_012691.1"/>
</dbReference>
<dbReference type="SUPFAM" id="SSF52540">
    <property type="entry name" value="P-loop containing nucleoside triphosphate hydrolases"/>
    <property type="match status" value="1"/>
</dbReference>
<dbReference type="InterPro" id="IPR007730">
    <property type="entry name" value="SPOR-like_dom"/>
</dbReference>
<dbReference type="InterPro" id="IPR036680">
    <property type="entry name" value="SPOR-like_sf"/>
</dbReference>
<dbReference type="eggNOG" id="COG3266">
    <property type="taxonomic scope" value="Bacteria"/>
</dbReference>
<dbReference type="PANTHER" id="PTHR35894">
    <property type="entry name" value="GENERAL SECRETION PATHWAY PROTEIN A-RELATED"/>
    <property type="match status" value="1"/>
</dbReference>
<reference evidence="3" key="1">
    <citation type="submission" date="2009-05" db="EMBL/GenBank/DDBJ databases">
        <title>Complete sequence of Tolumonas auensis DSM 9187.</title>
        <authorList>
            <consortium name="US DOE Joint Genome Institute"/>
            <person name="Lucas S."/>
            <person name="Copeland A."/>
            <person name="Lapidus A."/>
            <person name="Glavina del Rio T."/>
            <person name="Tice H."/>
            <person name="Bruce D."/>
            <person name="Goodwin L."/>
            <person name="Pitluck S."/>
            <person name="Chertkov O."/>
            <person name="Brettin T."/>
            <person name="Detter J.C."/>
            <person name="Han C."/>
            <person name="Larimer F."/>
            <person name="Land M."/>
            <person name="Hauser L."/>
            <person name="Kyrpides N."/>
            <person name="Mikhailova N."/>
            <person name="Spring S."/>
            <person name="Beller H."/>
        </authorList>
    </citation>
    <scope>NUCLEOTIDE SEQUENCE [LARGE SCALE GENOMIC DNA]</scope>
    <source>
        <strain evidence="3">DSM 9187 / TA4</strain>
    </source>
</reference>
<feature type="domain" description="SPOR" evidence="1">
    <location>
        <begin position="432"/>
        <end position="508"/>
    </location>
</feature>
<sequence>MTSIEYLLLPTQTQLVSRLRQLIGFSSSFIFLSGQEGSGRTSVGQLLMNELDADSHISYVVLHPEMDLSRIREHIVLQLVPGAVFDPGEPLYKTLIRLIPDLSVPRLLVIDDADSLSPEWLFELWQWLNYADELYPSHKISVLLIGTREFSELLAQHLEGRDQKALKIEVEPLTLKEQKKLLVNCLQDGDVSAAQGEQALARLAHCQGKPGEVVAIAEACMDKKSLSSFGKNDLPVNKIVAAVAVLAGVVLLLSWLVPSSSDNESSAESLAQPERQAVALAPSTSAATAPDGVVPATDALPAVVAQEGIVSGAATTGIDAAQAEDDSNKRRVVISDQAVQQMAANQPVTGAVVVDEPVQSSATVTSPDQLKPIVDEIKSPSPAPAKSVSKKVIPEKKAVQHKPKATVERKIVKTKTPVVRKTTVSKSSVAAAPVTDGYALQLAASGNPTALKTLAASSGLQAKTKIYKNQSNGMYVLIYGEYNSSAAAKAAVAGLPVALKSTKPWPKSYAQIHKEQGK</sequence>
<dbReference type="InterPro" id="IPR049945">
    <property type="entry name" value="AAA_22"/>
</dbReference>
<dbReference type="Proteomes" id="UP000009073">
    <property type="component" value="Chromosome"/>
</dbReference>
<proteinExistence type="predicted"/>
<dbReference type="OrthoDB" id="6189127at2"/>
<evidence type="ECO:0000313" key="3">
    <source>
        <dbReference type="Proteomes" id="UP000009073"/>
    </source>
</evidence>
<dbReference type="eggNOG" id="COG3267">
    <property type="taxonomic scope" value="Bacteria"/>
</dbReference>
<dbReference type="PANTHER" id="PTHR35894:SF5">
    <property type="entry name" value="MU-LIKE PROPHAGE FLUMU DNA TRANSPOSITION PROTEIN B"/>
    <property type="match status" value="1"/>
</dbReference>
<protein>
    <submittedName>
        <fullName evidence="2">Sporulation domain protein</fullName>
    </submittedName>
</protein>
<accession>C4LB06</accession>
<dbReference type="Pfam" id="PF05036">
    <property type="entry name" value="SPOR"/>
    <property type="match status" value="1"/>
</dbReference>
<dbReference type="InterPro" id="IPR027417">
    <property type="entry name" value="P-loop_NTPase"/>
</dbReference>
<evidence type="ECO:0000259" key="1">
    <source>
        <dbReference type="PROSITE" id="PS51724"/>
    </source>
</evidence>
<reference evidence="2 3" key="2">
    <citation type="journal article" date="2011" name="Stand. Genomic Sci.">
        <title>Complete genome sequence of Tolumonas auensis type strain (TA 4).</title>
        <authorList>
            <person name="Chertkov O."/>
            <person name="Copeland A."/>
            <person name="Lucas S."/>
            <person name="Lapidus A."/>
            <person name="Berry K.W."/>
            <person name="Detter J.C."/>
            <person name="Del Rio T.G."/>
            <person name="Hammon N."/>
            <person name="Dalin E."/>
            <person name="Tice H."/>
            <person name="Pitluck S."/>
            <person name="Richardson P."/>
            <person name="Bruce D."/>
            <person name="Goodwin L."/>
            <person name="Han C."/>
            <person name="Tapia R."/>
            <person name="Saunders E."/>
            <person name="Schmutz J."/>
            <person name="Brettin T."/>
            <person name="Larimer F."/>
            <person name="Land M."/>
            <person name="Hauser L."/>
            <person name="Spring S."/>
            <person name="Rohde M."/>
            <person name="Kyrpides N.C."/>
            <person name="Ivanova N."/>
            <person name="Goker M."/>
            <person name="Beller H.R."/>
            <person name="Klenk H.P."/>
            <person name="Woyke T."/>
        </authorList>
    </citation>
    <scope>NUCLEOTIDE SEQUENCE [LARGE SCALE GENOMIC DNA]</scope>
    <source>
        <strain evidence="3">DSM 9187 / TA4</strain>
    </source>
</reference>
<keyword evidence="3" id="KW-1185">Reference proteome</keyword>
<gene>
    <name evidence="2" type="ordered locus">Tola_2615</name>
</gene>
<organism evidence="2 3">
    <name type="scientific">Tolumonas auensis (strain DSM 9187 / NBRC 110442 / TA 4)</name>
    <dbReference type="NCBI Taxonomy" id="595494"/>
    <lineage>
        <taxon>Bacteria</taxon>
        <taxon>Pseudomonadati</taxon>
        <taxon>Pseudomonadota</taxon>
        <taxon>Gammaproteobacteria</taxon>
        <taxon>Aeromonadales</taxon>
        <taxon>Aeromonadaceae</taxon>
        <taxon>Tolumonas</taxon>
    </lineage>
</organism>
<dbReference type="InterPro" id="IPR052026">
    <property type="entry name" value="ExeA_AAA_ATPase_DNA-bind"/>
</dbReference>
<dbReference type="KEGG" id="tau:Tola_2615"/>
<dbReference type="AlphaFoldDB" id="C4LB06"/>
<name>C4LB06_TOLAT</name>
<dbReference type="Pfam" id="PF13401">
    <property type="entry name" value="AAA_22"/>
    <property type="match status" value="1"/>
</dbReference>
<dbReference type="Gene3D" id="3.30.70.1070">
    <property type="entry name" value="Sporulation related repeat"/>
    <property type="match status" value="1"/>
</dbReference>
<dbReference type="GO" id="GO:0016887">
    <property type="term" value="F:ATP hydrolysis activity"/>
    <property type="evidence" value="ECO:0007669"/>
    <property type="project" value="InterPro"/>
</dbReference>
<dbReference type="PROSITE" id="PS51724">
    <property type="entry name" value="SPOR"/>
    <property type="match status" value="1"/>
</dbReference>
<evidence type="ECO:0000313" key="2">
    <source>
        <dbReference type="EMBL" id="ACQ94209.1"/>
    </source>
</evidence>
<dbReference type="HOGENOM" id="CLU_512724_0_0_6"/>
<dbReference type="Gene3D" id="3.40.50.300">
    <property type="entry name" value="P-loop containing nucleotide triphosphate hydrolases"/>
    <property type="match status" value="1"/>
</dbReference>